<keyword evidence="2" id="KW-0808">Transferase</keyword>
<feature type="domain" description="Polysaccharide pyruvyl transferase" evidence="1">
    <location>
        <begin position="14"/>
        <end position="300"/>
    </location>
</feature>
<reference evidence="2 3" key="1">
    <citation type="submission" date="2021-01" db="EMBL/GenBank/DDBJ databases">
        <title>Carboxyliciviraga sp.nov., isolated from coastal sediments.</title>
        <authorList>
            <person name="Lu D."/>
            <person name="Zhang T."/>
        </authorList>
    </citation>
    <scope>NUCLEOTIDE SEQUENCE [LARGE SCALE GENOMIC DNA]</scope>
    <source>
        <strain evidence="2 3">N1Y132</strain>
    </source>
</reference>
<evidence type="ECO:0000313" key="3">
    <source>
        <dbReference type="Proteomes" id="UP000605676"/>
    </source>
</evidence>
<organism evidence="2 3">
    <name type="scientific">Carboxylicivirga marina</name>
    <dbReference type="NCBI Taxonomy" id="2800988"/>
    <lineage>
        <taxon>Bacteria</taxon>
        <taxon>Pseudomonadati</taxon>
        <taxon>Bacteroidota</taxon>
        <taxon>Bacteroidia</taxon>
        <taxon>Marinilabiliales</taxon>
        <taxon>Marinilabiliaceae</taxon>
        <taxon>Carboxylicivirga</taxon>
    </lineage>
</organism>
<evidence type="ECO:0000313" key="2">
    <source>
        <dbReference type="EMBL" id="MBK3518009.1"/>
    </source>
</evidence>
<gene>
    <name evidence="2" type="ORF">JIV24_11750</name>
</gene>
<dbReference type="EMBL" id="JAENRR010000025">
    <property type="protein sequence ID" value="MBK3518009.1"/>
    <property type="molecule type" value="Genomic_DNA"/>
</dbReference>
<comment type="caution">
    <text evidence="2">The sequence shown here is derived from an EMBL/GenBank/DDBJ whole genome shotgun (WGS) entry which is preliminary data.</text>
</comment>
<dbReference type="PANTHER" id="PTHR36836:SF1">
    <property type="entry name" value="COLANIC ACID BIOSYNTHESIS PROTEIN WCAK"/>
    <property type="match status" value="1"/>
</dbReference>
<dbReference type="GO" id="GO:0016740">
    <property type="term" value="F:transferase activity"/>
    <property type="evidence" value="ECO:0007669"/>
    <property type="project" value="UniProtKB-KW"/>
</dbReference>
<name>A0ABS1HK05_9BACT</name>
<protein>
    <submittedName>
        <fullName evidence="2">Polysaccharide pyruvyl transferase family protein</fullName>
    </submittedName>
</protein>
<dbReference type="Pfam" id="PF04230">
    <property type="entry name" value="PS_pyruv_trans"/>
    <property type="match status" value="1"/>
</dbReference>
<evidence type="ECO:0000259" key="1">
    <source>
        <dbReference type="Pfam" id="PF04230"/>
    </source>
</evidence>
<sequence length="381" mass="43934">MRITIIGWYGTETIGDRAILAGIISICNNVYESLEISLGSLYPYFSDRTLNEDYDFYKNLTQKDIKINIFNSTKPKELVNAIKKSDLIAMGGGPLMDVRELYLVEYAFKKAKKLGKKTALLGCGIGPLFNKEFKKSVINIVTYSDIVILRDSKSVTNLKEIILEFNHSTFDVDYSYDPAVECALRFNELNSKRESDYICFNLREFPVSYSNTKIQKDIDRELTVFLEQIARKYATKEIKLLPMHYFHKGTDDRVFLNKIAFDLKLDNINVQNPTLTLSETMEVYQQADINIGMRFHSVVLQTIVSGKNFVLDYTEPYKGKISGFINDIDCNSFYADRYLNLQSDDIDANIIKDVEKRFEIDKDDVYKRLDVYSKKLKGLVN</sequence>
<keyword evidence="3" id="KW-1185">Reference proteome</keyword>
<accession>A0ABS1HK05</accession>
<dbReference type="PANTHER" id="PTHR36836">
    <property type="entry name" value="COLANIC ACID BIOSYNTHESIS PROTEIN WCAK"/>
    <property type="match status" value="1"/>
</dbReference>
<dbReference type="InterPro" id="IPR007345">
    <property type="entry name" value="Polysacch_pyruvyl_Trfase"/>
</dbReference>
<proteinExistence type="predicted"/>
<dbReference type="Proteomes" id="UP000605676">
    <property type="component" value="Unassembled WGS sequence"/>
</dbReference>
<dbReference type="RefSeq" id="WP_200465237.1">
    <property type="nucleotide sequence ID" value="NZ_JAENRR010000025.1"/>
</dbReference>